<dbReference type="STRING" id="445961.IW15_22045"/>
<dbReference type="AlphaFoldDB" id="A0A085ZZI7"/>
<evidence type="ECO:0000313" key="1">
    <source>
        <dbReference type="EMBL" id="KFF09851.1"/>
    </source>
</evidence>
<protein>
    <submittedName>
        <fullName evidence="1">Uncharacterized protein</fullName>
    </submittedName>
</protein>
<sequence length="61" mass="7373">MGFAKSIIYIFFEIYFYVSNIFRLKSKLDTEKLCSKDVIKVLKYIKKTYPKFGIFKKNVYI</sequence>
<name>A0A085ZZI7_9FLAO</name>
<keyword evidence="2" id="KW-1185">Reference proteome</keyword>
<organism evidence="1 2">
    <name type="scientific">Chryseobacterium soli</name>
    <dbReference type="NCBI Taxonomy" id="445961"/>
    <lineage>
        <taxon>Bacteria</taxon>
        <taxon>Pseudomonadati</taxon>
        <taxon>Bacteroidota</taxon>
        <taxon>Flavobacteriia</taxon>
        <taxon>Flavobacteriales</taxon>
        <taxon>Weeksellaceae</taxon>
        <taxon>Chryseobacterium group</taxon>
        <taxon>Chryseobacterium</taxon>
    </lineage>
</organism>
<evidence type="ECO:0000313" key="2">
    <source>
        <dbReference type="Proteomes" id="UP000028705"/>
    </source>
</evidence>
<dbReference type="EMBL" id="JPRH01000016">
    <property type="protein sequence ID" value="KFF09851.1"/>
    <property type="molecule type" value="Genomic_DNA"/>
</dbReference>
<accession>A0A085ZZI7</accession>
<gene>
    <name evidence="1" type="ORF">IW15_22045</name>
</gene>
<proteinExistence type="predicted"/>
<reference evidence="1 2" key="1">
    <citation type="submission" date="2014-07" db="EMBL/GenBank/DDBJ databases">
        <title>Genome of Chryseobacterium soli DSM 19298.</title>
        <authorList>
            <person name="Stropko S.J."/>
            <person name="Pipes S.E."/>
            <person name="Newman J."/>
        </authorList>
    </citation>
    <scope>NUCLEOTIDE SEQUENCE [LARGE SCALE GENOMIC DNA]</scope>
    <source>
        <strain evidence="1 2">DSM 19298</strain>
    </source>
</reference>
<comment type="caution">
    <text evidence="1">The sequence shown here is derived from an EMBL/GenBank/DDBJ whole genome shotgun (WGS) entry which is preliminary data.</text>
</comment>
<dbReference type="Proteomes" id="UP000028705">
    <property type="component" value="Unassembled WGS sequence"/>
</dbReference>